<dbReference type="AlphaFoldDB" id="A0AAV2FST4"/>
<protein>
    <submittedName>
        <fullName evidence="2">Uncharacterized protein</fullName>
    </submittedName>
</protein>
<proteinExistence type="predicted"/>
<evidence type="ECO:0000256" key="1">
    <source>
        <dbReference type="SAM" id="MobiDB-lite"/>
    </source>
</evidence>
<dbReference type="Proteomes" id="UP001497516">
    <property type="component" value="Chromosome 7"/>
</dbReference>
<name>A0AAV2FST4_9ROSI</name>
<accession>A0AAV2FST4</accession>
<keyword evidence="3" id="KW-1185">Reference proteome</keyword>
<evidence type="ECO:0000313" key="3">
    <source>
        <dbReference type="Proteomes" id="UP001497516"/>
    </source>
</evidence>
<reference evidence="2 3" key="1">
    <citation type="submission" date="2024-04" db="EMBL/GenBank/DDBJ databases">
        <authorList>
            <person name="Fracassetti M."/>
        </authorList>
    </citation>
    <scope>NUCLEOTIDE SEQUENCE [LARGE SCALE GENOMIC DNA]</scope>
</reference>
<evidence type="ECO:0000313" key="2">
    <source>
        <dbReference type="EMBL" id="CAL1400505.1"/>
    </source>
</evidence>
<feature type="region of interest" description="Disordered" evidence="1">
    <location>
        <begin position="1"/>
        <end position="25"/>
    </location>
</feature>
<organism evidence="2 3">
    <name type="scientific">Linum trigynum</name>
    <dbReference type="NCBI Taxonomy" id="586398"/>
    <lineage>
        <taxon>Eukaryota</taxon>
        <taxon>Viridiplantae</taxon>
        <taxon>Streptophyta</taxon>
        <taxon>Embryophyta</taxon>
        <taxon>Tracheophyta</taxon>
        <taxon>Spermatophyta</taxon>
        <taxon>Magnoliopsida</taxon>
        <taxon>eudicotyledons</taxon>
        <taxon>Gunneridae</taxon>
        <taxon>Pentapetalae</taxon>
        <taxon>rosids</taxon>
        <taxon>fabids</taxon>
        <taxon>Malpighiales</taxon>
        <taxon>Linaceae</taxon>
        <taxon>Linum</taxon>
    </lineage>
</organism>
<dbReference type="EMBL" id="OZ034820">
    <property type="protein sequence ID" value="CAL1400505.1"/>
    <property type="molecule type" value="Genomic_DNA"/>
</dbReference>
<gene>
    <name evidence="2" type="ORF">LTRI10_LOCUS40629</name>
</gene>
<sequence length="122" mass="13193">MSSPTTVEPSVQRGEEAATRLQATKTSTLDHTIYRTDTSLSSHHEPTPDAIPYLIQSRGTHSFSLALFVPTPILAPARGFCNQHHCRLHIVSFYSFDVAANATGAPSFFTKIESLGPVAPLA</sequence>